<protein>
    <submittedName>
        <fullName evidence="6">Transcriptional regulator, GntR family</fullName>
    </submittedName>
</protein>
<keyword evidence="1" id="KW-0805">Transcription regulation</keyword>
<feature type="domain" description="HTH gntR-type" evidence="5">
    <location>
        <begin position="39"/>
        <end position="106"/>
    </location>
</feature>
<evidence type="ECO:0000256" key="1">
    <source>
        <dbReference type="ARBA" id="ARBA00023015"/>
    </source>
</evidence>
<keyword evidence="3" id="KW-0804">Transcription</keyword>
<accession>A0A2H1KQ51</accession>
<dbReference type="Pfam" id="PF00392">
    <property type="entry name" value="GntR"/>
    <property type="match status" value="1"/>
</dbReference>
<dbReference type="InterPro" id="IPR000524">
    <property type="entry name" value="Tscrpt_reg_HTH_GntR"/>
</dbReference>
<dbReference type="Pfam" id="PF07729">
    <property type="entry name" value="FCD"/>
    <property type="match status" value="1"/>
</dbReference>
<dbReference type="CDD" id="cd07377">
    <property type="entry name" value="WHTH_GntR"/>
    <property type="match status" value="1"/>
</dbReference>
<dbReference type="SMART" id="SM00345">
    <property type="entry name" value="HTH_GNTR"/>
    <property type="match status" value="1"/>
</dbReference>
<sequence length="251" mass="27922">MDSMGPENDDIGRTPARTSMSRTSQNSSASMVTTPASNTERRQRVVDEIKRRIVLGEIRPGQRIIEAELTSSLDVSRPTAREALNQMARDGFLIQEAYRGLRVADIQSDSLLEIARVRVALDTEAINEILADTTGSRMGVLEDAWRVFERATAESDPLALHEAHVRFHRGIWEAADNYLLMRIWPVMEAQMTIVLAYDQFTRTNPARAHAIHAALMRAIRTGDSAQIRTALDVHTMDSAQELALLTPGSAD</sequence>
<evidence type="ECO:0000313" key="6">
    <source>
        <dbReference type="EMBL" id="SMY01759.1"/>
    </source>
</evidence>
<dbReference type="GO" id="GO:0003700">
    <property type="term" value="F:DNA-binding transcription factor activity"/>
    <property type="evidence" value="ECO:0007669"/>
    <property type="project" value="InterPro"/>
</dbReference>
<dbReference type="PANTHER" id="PTHR43537">
    <property type="entry name" value="TRANSCRIPTIONAL REGULATOR, GNTR FAMILY"/>
    <property type="match status" value="1"/>
</dbReference>
<reference evidence="6 7" key="1">
    <citation type="submission" date="2017-03" db="EMBL/GenBank/DDBJ databases">
        <authorList>
            <person name="Afonso C.L."/>
            <person name="Miller P.J."/>
            <person name="Scott M.A."/>
            <person name="Spackman E."/>
            <person name="Goraichik I."/>
            <person name="Dimitrov K.M."/>
            <person name="Suarez D.L."/>
            <person name="Swayne D.E."/>
        </authorList>
    </citation>
    <scope>NUCLEOTIDE SEQUENCE [LARGE SCALE GENOMIC DNA]</scope>
    <source>
        <strain evidence="6 7">CNRZ 918</strain>
    </source>
</reference>
<evidence type="ECO:0000313" key="7">
    <source>
        <dbReference type="Proteomes" id="UP000234433"/>
    </source>
</evidence>
<evidence type="ECO:0000256" key="4">
    <source>
        <dbReference type="SAM" id="MobiDB-lite"/>
    </source>
</evidence>
<dbReference type="InterPro" id="IPR036390">
    <property type="entry name" value="WH_DNA-bd_sf"/>
</dbReference>
<dbReference type="Gene3D" id="1.10.10.10">
    <property type="entry name" value="Winged helix-like DNA-binding domain superfamily/Winged helix DNA-binding domain"/>
    <property type="match status" value="1"/>
</dbReference>
<dbReference type="SUPFAM" id="SSF46785">
    <property type="entry name" value="Winged helix' DNA-binding domain"/>
    <property type="match status" value="1"/>
</dbReference>
<dbReference type="InterPro" id="IPR011711">
    <property type="entry name" value="GntR_C"/>
</dbReference>
<dbReference type="SMART" id="SM00895">
    <property type="entry name" value="FCD"/>
    <property type="match status" value="1"/>
</dbReference>
<dbReference type="Proteomes" id="UP000234433">
    <property type="component" value="Unassembled WGS sequence"/>
</dbReference>
<feature type="region of interest" description="Disordered" evidence="4">
    <location>
        <begin position="1"/>
        <end position="42"/>
    </location>
</feature>
<proteinExistence type="predicted"/>
<dbReference type="SUPFAM" id="SSF48008">
    <property type="entry name" value="GntR ligand-binding domain-like"/>
    <property type="match status" value="1"/>
</dbReference>
<evidence type="ECO:0000259" key="5">
    <source>
        <dbReference type="PROSITE" id="PS50949"/>
    </source>
</evidence>
<dbReference type="AlphaFoldDB" id="A0A2H1KQ51"/>
<gene>
    <name evidence="6" type="ORF">BANT918_02631</name>
</gene>
<evidence type="ECO:0000256" key="2">
    <source>
        <dbReference type="ARBA" id="ARBA00023125"/>
    </source>
</evidence>
<dbReference type="Gene3D" id="1.20.120.530">
    <property type="entry name" value="GntR ligand-binding domain-like"/>
    <property type="match status" value="1"/>
</dbReference>
<dbReference type="InterPro" id="IPR008920">
    <property type="entry name" value="TF_FadR/GntR_C"/>
</dbReference>
<dbReference type="GO" id="GO:0003677">
    <property type="term" value="F:DNA binding"/>
    <property type="evidence" value="ECO:0007669"/>
    <property type="project" value="UniProtKB-KW"/>
</dbReference>
<dbReference type="EMBL" id="FXZD01000009">
    <property type="protein sequence ID" value="SMY01759.1"/>
    <property type="molecule type" value="Genomic_DNA"/>
</dbReference>
<dbReference type="PROSITE" id="PS50949">
    <property type="entry name" value="HTH_GNTR"/>
    <property type="match status" value="1"/>
</dbReference>
<feature type="compositionally biased region" description="Polar residues" evidence="4">
    <location>
        <begin position="16"/>
        <end position="38"/>
    </location>
</feature>
<dbReference type="PANTHER" id="PTHR43537:SF5">
    <property type="entry name" value="UXU OPERON TRANSCRIPTIONAL REGULATOR"/>
    <property type="match status" value="1"/>
</dbReference>
<dbReference type="InterPro" id="IPR036388">
    <property type="entry name" value="WH-like_DNA-bd_sf"/>
</dbReference>
<name>A0A2H1KQ51_9MICO</name>
<keyword evidence="2" id="KW-0238">DNA-binding</keyword>
<organism evidence="6 7">
    <name type="scientific">Brevibacterium antiquum CNRZ 918</name>
    <dbReference type="NCBI Taxonomy" id="1255637"/>
    <lineage>
        <taxon>Bacteria</taxon>
        <taxon>Bacillati</taxon>
        <taxon>Actinomycetota</taxon>
        <taxon>Actinomycetes</taxon>
        <taxon>Micrococcales</taxon>
        <taxon>Brevibacteriaceae</taxon>
        <taxon>Brevibacterium</taxon>
    </lineage>
</organism>
<evidence type="ECO:0000256" key="3">
    <source>
        <dbReference type="ARBA" id="ARBA00023163"/>
    </source>
</evidence>